<accession>A0A915DJM9</accession>
<proteinExistence type="predicted"/>
<feature type="transmembrane region" description="Helical" evidence="1">
    <location>
        <begin position="104"/>
        <end position="122"/>
    </location>
</feature>
<evidence type="ECO:0000313" key="2">
    <source>
        <dbReference type="Proteomes" id="UP000887574"/>
    </source>
</evidence>
<keyword evidence="1" id="KW-1133">Transmembrane helix</keyword>
<feature type="transmembrane region" description="Helical" evidence="1">
    <location>
        <begin position="134"/>
        <end position="155"/>
    </location>
</feature>
<name>A0A915DJM9_9BILA</name>
<dbReference type="AlphaFoldDB" id="A0A915DJM9"/>
<keyword evidence="1" id="KW-0472">Membrane</keyword>
<reference evidence="3" key="1">
    <citation type="submission" date="2022-11" db="UniProtKB">
        <authorList>
            <consortium name="WormBaseParasite"/>
        </authorList>
    </citation>
    <scope>IDENTIFICATION</scope>
</reference>
<protein>
    <submittedName>
        <fullName evidence="3">Transmembrane protein</fullName>
    </submittedName>
</protein>
<feature type="transmembrane region" description="Helical" evidence="1">
    <location>
        <begin position="79"/>
        <end position="98"/>
    </location>
</feature>
<organism evidence="2 3">
    <name type="scientific">Ditylenchus dipsaci</name>
    <dbReference type="NCBI Taxonomy" id="166011"/>
    <lineage>
        <taxon>Eukaryota</taxon>
        <taxon>Metazoa</taxon>
        <taxon>Ecdysozoa</taxon>
        <taxon>Nematoda</taxon>
        <taxon>Chromadorea</taxon>
        <taxon>Rhabditida</taxon>
        <taxon>Tylenchina</taxon>
        <taxon>Tylenchomorpha</taxon>
        <taxon>Sphaerularioidea</taxon>
        <taxon>Anguinidae</taxon>
        <taxon>Anguininae</taxon>
        <taxon>Ditylenchus</taxon>
    </lineage>
</organism>
<evidence type="ECO:0000256" key="1">
    <source>
        <dbReference type="SAM" id="Phobius"/>
    </source>
</evidence>
<evidence type="ECO:0000313" key="3">
    <source>
        <dbReference type="WBParaSite" id="jg20748"/>
    </source>
</evidence>
<keyword evidence="2" id="KW-1185">Reference proteome</keyword>
<dbReference type="Proteomes" id="UP000887574">
    <property type="component" value="Unplaced"/>
</dbReference>
<dbReference type="WBParaSite" id="jg20748">
    <property type="protein sequence ID" value="jg20748"/>
    <property type="gene ID" value="jg20748"/>
</dbReference>
<keyword evidence="1" id="KW-0812">Transmembrane</keyword>
<sequence>MRKKTAYSDSDGEEDGALVIPAKEASCSPVVSSLAVVDSDAPECSPVSIVSSSNVDLSDKSAGFILDHQLAMVGYAERLLHAILSSCAVLLILWLAGYGQGNKTVWNLLSLSMAFGAASGLARCAQMKHRLYPAIHECFYVYLHFFVVGFCMTWRCFERFPKPNPSSKNKTPTSKDVKKDN</sequence>